<feature type="transmembrane region" description="Helical" evidence="6">
    <location>
        <begin position="133"/>
        <end position="152"/>
    </location>
</feature>
<reference evidence="8 9" key="1">
    <citation type="submission" date="2020-07" db="EMBL/GenBank/DDBJ databases">
        <title>Sequencing the genomes of 1000 actinobacteria strains.</title>
        <authorList>
            <person name="Klenk H.-P."/>
        </authorList>
    </citation>
    <scope>NUCLEOTIDE SEQUENCE [LARGE SCALE GENOMIC DNA]</scope>
    <source>
        <strain evidence="8 9">DSM 22083</strain>
    </source>
</reference>
<sequence>MGGLSSSTALGLPLGTLIGGTDWRLTLWAVAGAGLVAAVGIVVGLPAVTLPVAGLRSRLAPLRQPWVLGVLVVTMAALAGSYVLYPYVATATDGVTGGSVATLTILLFAWGAGTLTGTLLAGPLTDRFGPERVLTGSLLAATLVLAISPVMLTGPAPALVWAALWGLCIGVPVIPQQHRLVAHAPAAAPILLGLNSAAVQVGIAAGGAVGGLAQHWLAPSQLGWPAAVITALAFALAVVTTRRRSGTSPSLHLTSKERR</sequence>
<evidence type="ECO:0000256" key="2">
    <source>
        <dbReference type="ARBA" id="ARBA00022475"/>
    </source>
</evidence>
<dbReference type="GO" id="GO:0022857">
    <property type="term" value="F:transmembrane transporter activity"/>
    <property type="evidence" value="ECO:0007669"/>
    <property type="project" value="InterPro"/>
</dbReference>
<dbReference type="PANTHER" id="PTHR43124:SF3">
    <property type="entry name" value="CHLORAMPHENICOL EFFLUX PUMP RV0191"/>
    <property type="match status" value="1"/>
</dbReference>
<dbReference type="InterPro" id="IPR011701">
    <property type="entry name" value="MFS"/>
</dbReference>
<feature type="transmembrane region" description="Helical" evidence="6">
    <location>
        <begin position="158"/>
        <end position="174"/>
    </location>
</feature>
<feature type="transmembrane region" description="Helical" evidence="6">
    <location>
        <begin position="27"/>
        <end position="54"/>
    </location>
</feature>
<dbReference type="EMBL" id="JACCBU010000001">
    <property type="protein sequence ID" value="NYE70599.1"/>
    <property type="molecule type" value="Genomic_DNA"/>
</dbReference>
<feature type="transmembrane region" description="Helical" evidence="6">
    <location>
        <begin position="66"/>
        <end position="88"/>
    </location>
</feature>
<dbReference type="InterPro" id="IPR020846">
    <property type="entry name" value="MFS_dom"/>
</dbReference>
<feature type="transmembrane region" description="Helical" evidence="6">
    <location>
        <begin position="100"/>
        <end position="121"/>
    </location>
</feature>
<dbReference type="PANTHER" id="PTHR43124">
    <property type="entry name" value="PURINE EFFLUX PUMP PBUE"/>
    <property type="match status" value="1"/>
</dbReference>
<dbReference type="InterPro" id="IPR036259">
    <property type="entry name" value="MFS_trans_sf"/>
</dbReference>
<evidence type="ECO:0000256" key="1">
    <source>
        <dbReference type="ARBA" id="ARBA00004651"/>
    </source>
</evidence>
<keyword evidence="4 6" id="KW-1133">Transmembrane helix</keyword>
<comment type="caution">
    <text evidence="8">The sequence shown here is derived from an EMBL/GenBank/DDBJ whole genome shotgun (WGS) entry which is preliminary data.</text>
</comment>
<feature type="transmembrane region" description="Helical" evidence="6">
    <location>
        <begin position="186"/>
        <end position="210"/>
    </location>
</feature>
<dbReference type="PROSITE" id="PS50850">
    <property type="entry name" value="MFS"/>
    <property type="match status" value="1"/>
</dbReference>
<name>A0A7Y9I5E6_9ACTN</name>
<feature type="transmembrane region" description="Helical" evidence="6">
    <location>
        <begin position="222"/>
        <end position="241"/>
    </location>
</feature>
<keyword evidence="3 6" id="KW-0812">Transmembrane</keyword>
<dbReference type="AlphaFoldDB" id="A0A7Y9I5E6"/>
<dbReference type="Proteomes" id="UP000569914">
    <property type="component" value="Unassembled WGS sequence"/>
</dbReference>
<dbReference type="Pfam" id="PF07690">
    <property type="entry name" value="MFS_1"/>
    <property type="match status" value="1"/>
</dbReference>
<keyword evidence="9" id="KW-1185">Reference proteome</keyword>
<evidence type="ECO:0000256" key="5">
    <source>
        <dbReference type="ARBA" id="ARBA00023136"/>
    </source>
</evidence>
<evidence type="ECO:0000313" key="9">
    <source>
        <dbReference type="Proteomes" id="UP000569914"/>
    </source>
</evidence>
<accession>A0A7Y9I5E6</accession>
<evidence type="ECO:0000313" key="8">
    <source>
        <dbReference type="EMBL" id="NYE70599.1"/>
    </source>
</evidence>
<gene>
    <name evidence="8" type="ORF">BKA15_001928</name>
</gene>
<evidence type="ECO:0000256" key="4">
    <source>
        <dbReference type="ARBA" id="ARBA00022989"/>
    </source>
</evidence>
<dbReference type="GO" id="GO:0005886">
    <property type="term" value="C:plasma membrane"/>
    <property type="evidence" value="ECO:0007669"/>
    <property type="project" value="UniProtKB-SubCell"/>
</dbReference>
<keyword evidence="2" id="KW-1003">Cell membrane</keyword>
<evidence type="ECO:0000256" key="6">
    <source>
        <dbReference type="SAM" id="Phobius"/>
    </source>
</evidence>
<dbReference type="SUPFAM" id="SSF103473">
    <property type="entry name" value="MFS general substrate transporter"/>
    <property type="match status" value="1"/>
</dbReference>
<protein>
    <submittedName>
        <fullName evidence="8">Putative MFS family arabinose efflux permease</fullName>
    </submittedName>
</protein>
<comment type="subcellular location">
    <subcellularLocation>
        <location evidence="1">Cell membrane</location>
        <topology evidence="1">Multi-pass membrane protein</topology>
    </subcellularLocation>
</comment>
<dbReference type="Gene3D" id="1.20.1250.20">
    <property type="entry name" value="MFS general substrate transporter like domains"/>
    <property type="match status" value="1"/>
</dbReference>
<organism evidence="8 9">
    <name type="scientific">Microlunatus parietis</name>
    <dbReference type="NCBI Taxonomy" id="682979"/>
    <lineage>
        <taxon>Bacteria</taxon>
        <taxon>Bacillati</taxon>
        <taxon>Actinomycetota</taxon>
        <taxon>Actinomycetes</taxon>
        <taxon>Propionibacteriales</taxon>
        <taxon>Propionibacteriaceae</taxon>
        <taxon>Microlunatus</taxon>
    </lineage>
</organism>
<evidence type="ECO:0000259" key="7">
    <source>
        <dbReference type="PROSITE" id="PS50850"/>
    </source>
</evidence>
<dbReference type="InterPro" id="IPR050189">
    <property type="entry name" value="MFS_Efflux_Transporters"/>
</dbReference>
<keyword evidence="5 6" id="KW-0472">Membrane</keyword>
<proteinExistence type="predicted"/>
<evidence type="ECO:0000256" key="3">
    <source>
        <dbReference type="ARBA" id="ARBA00022692"/>
    </source>
</evidence>
<feature type="domain" description="Major facilitator superfamily (MFS) profile" evidence="7">
    <location>
        <begin position="8"/>
        <end position="259"/>
    </location>
</feature>